<keyword evidence="8" id="KW-1185">Reference proteome</keyword>
<comment type="subcellular location">
    <subcellularLocation>
        <location evidence="2">Secreted</location>
        <location evidence="2">Cell wall</location>
    </subcellularLocation>
</comment>
<evidence type="ECO:0008006" key="9">
    <source>
        <dbReference type="Google" id="ProtNLM"/>
    </source>
</evidence>
<keyword evidence="4" id="KW-0134">Cell wall</keyword>
<dbReference type="PANTHER" id="PTHR21562">
    <property type="entry name" value="NOTUM-RELATED"/>
    <property type="match status" value="1"/>
</dbReference>
<dbReference type="EnsemblPlants" id="AUR62027291-RA">
    <property type="protein sequence ID" value="AUR62027291-RA:cds"/>
    <property type="gene ID" value="AUR62027291"/>
</dbReference>
<dbReference type="OMA" id="ACTSKMA"/>
<evidence type="ECO:0000256" key="3">
    <source>
        <dbReference type="ARBA" id="ARBA00005784"/>
    </source>
</evidence>
<evidence type="ECO:0000313" key="8">
    <source>
        <dbReference type="Proteomes" id="UP000596660"/>
    </source>
</evidence>
<comment type="function">
    <text evidence="1">Hydrolyzes acetyl esters in homogalacturonan regions of pectin. In type I primary cell wall, galacturonic acid residues of pectin can be acetylated at the O-2 and O-3 positions. Decreasing the degree of acetylation of pectin gels in vitro alters their physical properties.</text>
</comment>
<evidence type="ECO:0000256" key="6">
    <source>
        <dbReference type="SAM" id="SignalP"/>
    </source>
</evidence>
<dbReference type="InterPro" id="IPR004963">
    <property type="entry name" value="PAE/NOTUM"/>
</dbReference>
<dbReference type="Proteomes" id="UP000596660">
    <property type="component" value="Unplaced"/>
</dbReference>
<reference evidence="7" key="1">
    <citation type="journal article" date="2017" name="Nature">
        <title>The genome of Chenopodium quinoa.</title>
        <authorList>
            <person name="Jarvis D.E."/>
            <person name="Ho Y.S."/>
            <person name="Lightfoot D.J."/>
            <person name="Schmoeckel S.M."/>
            <person name="Li B."/>
            <person name="Borm T.J.A."/>
            <person name="Ohyanagi H."/>
            <person name="Mineta K."/>
            <person name="Michell C.T."/>
            <person name="Saber N."/>
            <person name="Kharbatia N.M."/>
            <person name="Rupper R.R."/>
            <person name="Sharp A.R."/>
            <person name="Dally N."/>
            <person name="Boughton B.A."/>
            <person name="Woo Y.H."/>
            <person name="Gao G."/>
            <person name="Schijlen E.G.W.M."/>
            <person name="Guo X."/>
            <person name="Momin A.A."/>
            <person name="Negrao S."/>
            <person name="Al-Babili S."/>
            <person name="Gehring C."/>
            <person name="Roessner U."/>
            <person name="Jung C."/>
            <person name="Murphy K."/>
            <person name="Arold S.T."/>
            <person name="Gojobori T."/>
            <person name="van der Linden C.G."/>
            <person name="van Loo E.N."/>
            <person name="Jellen E.N."/>
            <person name="Maughan P.J."/>
            <person name="Tester M."/>
        </authorList>
    </citation>
    <scope>NUCLEOTIDE SEQUENCE [LARGE SCALE GENOMIC DNA]</scope>
    <source>
        <strain evidence="7">cv. PI 614886</strain>
    </source>
</reference>
<sequence>MASLSKPHFRMCYSIWFQFLVCVLMLLGVNGFQVPITFVQDAVAKGGVCLDGSPPAYHFDKGFGAGVDNWLIHMEGGAWCNNATTCLERTKTRLGSSKLMTKQYTFSGILSNQAKYSPDFYNWNRIKIRYCDGSSYTGDVEAVDPKAKVYYRGARLLRAILDELLAKGMKNAKNAIFGGCSAGGLGAILQCDNFRAMLPSGAKVKCFSDAGFFINAKDISGASHIQEVFADVVTTHGSAKNLPTSCTSKFDPKLCFFPEYVARGIQTPLFLLNAAYDSWQIKNTLAPGVADRHGTWRDCKADILKCSDSQLQTMHGFRQNFLAALSSLGNSPSRGWYINSCYSHCQSGTQETWLRNDSPLLDGTTIAKAVGDWFYDRKPFQKIDCPYPCDKTCHNRVFEMTFRTIQQWMKLLIFMGVFLKTESLYVGITKVRSAVAKGAVCLDGSAPAYHLDRGHGSGVNNWLVHVEGGGWCNNITTCLERKYSHLGSSWKMEKQLAFSGILGNNPMFNPDFYNWNRVKIRYCDGASFTGDVEAVNSITKLHFRGARIWHAVIEDLLLKGMKNAKNAILSGCSAGGLTSILHCDSFRAHLPVNARVKCLSDAGYFINVKDVSGASHIASYFDQIVKLHGSARTLPASCTRTLRPDLCFFPQYMAKKIKAPLFILNAAYDRWQIKNILAPVVADPQGVWSDCKIDIKNCSTNQLTVMQDFRSEFLTALSKLGKSPSRGLFINSCYAHCQTELQETWFSHDSPALHKTLNKDVVFGSDLAVKGKALATNKSDEHLFRRGVSQAQNIVAQMKHVKEFSNAIGGRKILRVSELQPSFTGQIIGSKAIGFFLPMKINNIVEQGGGLRSGPEIMCETIPSRRSSSSRIKGKEGRNTLDMHNKPMIVLIRNDRIRHV</sequence>
<keyword evidence="4" id="KW-0964">Secreted</keyword>
<evidence type="ECO:0000313" key="7">
    <source>
        <dbReference type="EnsemblPlants" id="AUR62027291-RA:cds"/>
    </source>
</evidence>
<reference evidence="7" key="2">
    <citation type="submission" date="2021-03" db="UniProtKB">
        <authorList>
            <consortium name="EnsemblPlants"/>
        </authorList>
    </citation>
    <scope>IDENTIFICATION</scope>
</reference>
<dbReference type="Pfam" id="PF03283">
    <property type="entry name" value="PAE"/>
    <property type="match status" value="2"/>
</dbReference>
<organism evidence="7 8">
    <name type="scientific">Chenopodium quinoa</name>
    <name type="common">Quinoa</name>
    <dbReference type="NCBI Taxonomy" id="63459"/>
    <lineage>
        <taxon>Eukaryota</taxon>
        <taxon>Viridiplantae</taxon>
        <taxon>Streptophyta</taxon>
        <taxon>Embryophyta</taxon>
        <taxon>Tracheophyta</taxon>
        <taxon>Spermatophyta</taxon>
        <taxon>Magnoliopsida</taxon>
        <taxon>eudicotyledons</taxon>
        <taxon>Gunneridae</taxon>
        <taxon>Pentapetalae</taxon>
        <taxon>Caryophyllales</taxon>
        <taxon>Chenopodiaceae</taxon>
        <taxon>Chenopodioideae</taxon>
        <taxon>Atripliceae</taxon>
        <taxon>Chenopodium</taxon>
    </lineage>
</organism>
<evidence type="ECO:0000256" key="4">
    <source>
        <dbReference type="ARBA" id="ARBA00022512"/>
    </source>
</evidence>
<protein>
    <recommendedName>
        <fullName evidence="9">Pectin acetylesterase</fullName>
    </recommendedName>
</protein>
<dbReference type="GO" id="GO:0071555">
    <property type="term" value="P:cell wall organization"/>
    <property type="evidence" value="ECO:0007669"/>
    <property type="project" value="UniProtKB-KW"/>
</dbReference>
<feature type="chain" id="PRO_5030665725" description="Pectin acetylesterase" evidence="6">
    <location>
        <begin position="32"/>
        <end position="900"/>
    </location>
</feature>
<dbReference type="AlphaFoldDB" id="A0A803MCU8"/>
<proteinExistence type="inferred from homology"/>
<evidence type="ECO:0000256" key="5">
    <source>
        <dbReference type="ARBA" id="ARBA00023316"/>
    </source>
</evidence>
<name>A0A803MCU8_CHEQI</name>
<dbReference type="PANTHER" id="PTHR21562:SF110">
    <property type="entry name" value="PECTIN ACETYLESTERASE"/>
    <property type="match status" value="1"/>
</dbReference>
<feature type="signal peptide" evidence="6">
    <location>
        <begin position="1"/>
        <end position="31"/>
    </location>
</feature>
<evidence type="ECO:0000256" key="2">
    <source>
        <dbReference type="ARBA" id="ARBA00004191"/>
    </source>
</evidence>
<accession>A0A803MCU8</accession>
<dbReference type="Gramene" id="AUR62027291-RA">
    <property type="protein sequence ID" value="AUR62027291-RA:cds"/>
    <property type="gene ID" value="AUR62027291"/>
</dbReference>
<dbReference type="GO" id="GO:0009505">
    <property type="term" value="C:plant-type cell wall"/>
    <property type="evidence" value="ECO:0007669"/>
    <property type="project" value="TreeGrafter"/>
</dbReference>
<keyword evidence="5" id="KW-0961">Cell wall biogenesis/degradation</keyword>
<keyword evidence="6" id="KW-0732">Signal</keyword>
<dbReference type="GO" id="GO:0052793">
    <property type="term" value="F:pectin acetylesterase activity"/>
    <property type="evidence" value="ECO:0007669"/>
    <property type="project" value="TreeGrafter"/>
</dbReference>
<comment type="similarity">
    <text evidence="3">Belongs to the pectinacetylesterase family.</text>
</comment>
<evidence type="ECO:0000256" key="1">
    <source>
        <dbReference type="ARBA" id="ARBA00003534"/>
    </source>
</evidence>